<organism evidence="1">
    <name type="scientific">Rhizophora mucronata</name>
    <name type="common">Asiatic mangrove</name>
    <dbReference type="NCBI Taxonomy" id="61149"/>
    <lineage>
        <taxon>Eukaryota</taxon>
        <taxon>Viridiplantae</taxon>
        <taxon>Streptophyta</taxon>
        <taxon>Embryophyta</taxon>
        <taxon>Tracheophyta</taxon>
        <taxon>Spermatophyta</taxon>
        <taxon>Magnoliopsida</taxon>
        <taxon>eudicotyledons</taxon>
        <taxon>Gunneridae</taxon>
        <taxon>Pentapetalae</taxon>
        <taxon>rosids</taxon>
        <taxon>fabids</taxon>
        <taxon>Malpighiales</taxon>
        <taxon>Rhizophoraceae</taxon>
        <taxon>Rhizophora</taxon>
    </lineage>
</organism>
<evidence type="ECO:0000313" key="1">
    <source>
        <dbReference type="EMBL" id="MBX62865.1"/>
    </source>
</evidence>
<sequence length="52" mass="6176">MKGNKNMEELCQSQLPFGYRETDIKESQKKKNKGKKTLCFFYLQSKTTQKLK</sequence>
<name>A0A2P2Q7B3_RHIMU</name>
<accession>A0A2P2Q7B3</accession>
<reference evidence="1" key="1">
    <citation type="submission" date="2018-02" db="EMBL/GenBank/DDBJ databases">
        <title>Rhizophora mucronata_Transcriptome.</title>
        <authorList>
            <person name="Meera S.P."/>
            <person name="Sreeshan A."/>
            <person name="Augustine A."/>
        </authorList>
    </citation>
    <scope>NUCLEOTIDE SEQUENCE</scope>
    <source>
        <tissue evidence="1">Leaf</tissue>
    </source>
</reference>
<proteinExistence type="predicted"/>
<dbReference type="AlphaFoldDB" id="A0A2P2Q7B3"/>
<protein>
    <submittedName>
        <fullName evidence="1">Uncharacterized protein</fullName>
    </submittedName>
</protein>
<dbReference type="EMBL" id="GGEC01082381">
    <property type="protein sequence ID" value="MBX62865.1"/>
    <property type="molecule type" value="Transcribed_RNA"/>
</dbReference>